<dbReference type="EMBL" id="CAJGYO010000010">
    <property type="protein sequence ID" value="CAD6256292.1"/>
    <property type="molecule type" value="Genomic_DNA"/>
</dbReference>
<feature type="compositionally biased region" description="Basic residues" evidence="1">
    <location>
        <begin position="31"/>
        <end position="41"/>
    </location>
</feature>
<feature type="region of interest" description="Disordered" evidence="1">
    <location>
        <begin position="1"/>
        <end position="50"/>
    </location>
</feature>
<accession>A0A811Q6R4</accession>
<gene>
    <name evidence="2" type="ORF">NCGR_LOCUS39800</name>
</gene>
<keyword evidence="3" id="KW-1185">Reference proteome</keyword>
<dbReference type="Proteomes" id="UP000604825">
    <property type="component" value="Unassembled WGS sequence"/>
</dbReference>
<evidence type="ECO:0000256" key="1">
    <source>
        <dbReference type="SAM" id="MobiDB-lite"/>
    </source>
</evidence>
<reference evidence="2" key="1">
    <citation type="submission" date="2020-10" db="EMBL/GenBank/DDBJ databases">
        <authorList>
            <person name="Han B."/>
            <person name="Lu T."/>
            <person name="Zhao Q."/>
            <person name="Huang X."/>
            <person name="Zhao Y."/>
        </authorList>
    </citation>
    <scope>NUCLEOTIDE SEQUENCE</scope>
</reference>
<evidence type="ECO:0000313" key="3">
    <source>
        <dbReference type="Proteomes" id="UP000604825"/>
    </source>
</evidence>
<name>A0A811Q6R4_9POAL</name>
<dbReference type="InterPro" id="IPR039266">
    <property type="entry name" value="EN-1/SPM"/>
</dbReference>
<dbReference type="PANTHER" id="PTHR33157">
    <property type="entry name" value="AUTONOMOUS TRANSPOSABLE ELEMENT EN-1 MOSAIC PROTEIN-RELATED"/>
    <property type="match status" value="1"/>
</dbReference>
<dbReference type="OrthoDB" id="696382at2759"/>
<dbReference type="GO" id="GO:0032196">
    <property type="term" value="P:transposition"/>
    <property type="evidence" value="ECO:0007669"/>
    <property type="project" value="InterPro"/>
</dbReference>
<organism evidence="2 3">
    <name type="scientific">Miscanthus lutarioriparius</name>
    <dbReference type="NCBI Taxonomy" id="422564"/>
    <lineage>
        <taxon>Eukaryota</taxon>
        <taxon>Viridiplantae</taxon>
        <taxon>Streptophyta</taxon>
        <taxon>Embryophyta</taxon>
        <taxon>Tracheophyta</taxon>
        <taxon>Spermatophyta</taxon>
        <taxon>Magnoliopsida</taxon>
        <taxon>Liliopsida</taxon>
        <taxon>Poales</taxon>
        <taxon>Poaceae</taxon>
        <taxon>PACMAD clade</taxon>
        <taxon>Panicoideae</taxon>
        <taxon>Andropogonodae</taxon>
        <taxon>Andropogoneae</taxon>
        <taxon>Saccharinae</taxon>
        <taxon>Miscanthus</taxon>
    </lineage>
</organism>
<dbReference type="AlphaFoldDB" id="A0A811Q6R4"/>
<sequence length="262" mass="29802">MQSFNHRTDRRPRSSDVTNDVDSQPPEAKRIRGRNKPHKPRNGQIALIPEGDNQFRYANYSIDDKMKKGPILGVILKKEYPPIIKGTTRDGCEFKYHASKWSHYSHIVRNDGQTPADRVKQEFWDAYNEALQEKYPDNWQEQPFDGHIAYKIGGGLAHGRLAIGDGAVKKAMIIDVAKASGTRPTTSRAFQNLFARYEHSVATVGQLTQQNMALAQQNAALTRDVKRNARLLELIVSKVQIEIPPQLLQEEENEMVRLNLKC</sequence>
<evidence type="ECO:0000313" key="2">
    <source>
        <dbReference type="EMBL" id="CAD6256292.1"/>
    </source>
</evidence>
<dbReference type="PANTHER" id="PTHR33157:SF14">
    <property type="entry name" value="AUTONOMOUS TRANSPOSABLE ELEMENT EN-1 MOSAIC PROTEIN"/>
    <property type="match status" value="1"/>
</dbReference>
<proteinExistence type="predicted"/>
<comment type="caution">
    <text evidence="2">The sequence shown here is derived from an EMBL/GenBank/DDBJ whole genome shotgun (WGS) entry which is preliminary data.</text>
</comment>
<protein>
    <submittedName>
        <fullName evidence="2">Uncharacterized protein</fullName>
    </submittedName>
</protein>